<evidence type="ECO:0000313" key="1">
    <source>
        <dbReference type="EMBL" id="OCR34931.1"/>
    </source>
</evidence>
<protein>
    <submittedName>
        <fullName evidence="1">Uncharacterized protein</fullName>
    </submittedName>
</protein>
<reference evidence="1 2" key="1">
    <citation type="journal article" date="2016" name="PLoS ONE">
        <title>Genomic Diversity of Enterotoxigenic Strains of Bacteroides fragilis.</title>
        <authorList>
            <person name="Pierce J.V."/>
            <person name="Bernstein H.D."/>
        </authorList>
    </citation>
    <scope>NUCLEOTIDE SEQUENCE [LARGE SCALE GENOMIC DNA]</scope>
    <source>
        <strain evidence="1 2">20793-3</strain>
    </source>
</reference>
<proteinExistence type="predicted"/>
<evidence type="ECO:0000313" key="2">
    <source>
        <dbReference type="Proteomes" id="UP000093197"/>
    </source>
</evidence>
<dbReference type="AlphaFoldDB" id="A0A853PZQ0"/>
<organism evidence="1 2">
    <name type="scientific">Bacteroides fragilis</name>
    <dbReference type="NCBI Taxonomy" id="817"/>
    <lineage>
        <taxon>Bacteria</taxon>
        <taxon>Pseudomonadati</taxon>
        <taxon>Bacteroidota</taxon>
        <taxon>Bacteroidia</taxon>
        <taxon>Bacteroidales</taxon>
        <taxon>Bacteroidaceae</taxon>
        <taxon>Bacteroides</taxon>
    </lineage>
</organism>
<gene>
    <name evidence="1" type="ORF">AC094_07400</name>
</gene>
<name>A0A853PZQ0_BACFG</name>
<sequence>MAFTLVVAESDILPINVPVTRLQFPDQRAFGYFPVPQQTVWTDIVGERGKEQTIFPELPEHCAELS</sequence>
<dbReference type="Proteomes" id="UP000093197">
    <property type="component" value="Unassembled WGS sequence"/>
</dbReference>
<accession>A0A853PZQ0</accession>
<dbReference type="EMBL" id="LIDT01000009">
    <property type="protein sequence ID" value="OCR34931.1"/>
    <property type="molecule type" value="Genomic_DNA"/>
</dbReference>
<comment type="caution">
    <text evidence="1">The sequence shown here is derived from an EMBL/GenBank/DDBJ whole genome shotgun (WGS) entry which is preliminary data.</text>
</comment>